<evidence type="ECO:0000256" key="4">
    <source>
        <dbReference type="ARBA" id="ARBA00022553"/>
    </source>
</evidence>
<dbReference type="GO" id="GO:0016301">
    <property type="term" value="F:kinase activity"/>
    <property type="evidence" value="ECO:0007669"/>
    <property type="project" value="UniProtKB-KW"/>
</dbReference>
<dbReference type="InterPro" id="IPR003661">
    <property type="entry name" value="HisK_dim/P_dom"/>
</dbReference>
<evidence type="ECO:0000256" key="9">
    <source>
        <dbReference type="ARBA" id="ARBA00023012"/>
    </source>
</evidence>
<sequence length="374" mass="39294">MRLRLTLLYGGLFLATGALLVGLVYLLVVYSAFGAPPAPPAPDVGGLPELPAPQPPVLAPALQDQLDLQRAASLRGLLISSGLALTITAAGSVLLGWLVAGRVLCPLATMTATVRRITADDLHRRLAASGPDDELKELADTFDDLLDRLERAFGAQRRFVANASHELRTPLTLQRAAIEVALADTDAPRGSLRETLRRLLASGEHQERIIEALLTLARSQQGLARRRDVDLAEVALAVLDADVAVRDGRPAMATALAPAPVAGDPELLERMVANLISNSERHNVPDGWVHVATSTGPGCVMLEVANSGPVIPPDQVAGLLEPFRTLGPARTRERGLGLGLSIVAAIAQAHGGTVALHPRAEGGLDVRVTLPSGT</sequence>
<evidence type="ECO:0000313" key="14">
    <source>
        <dbReference type="EMBL" id="MFD1528873.1"/>
    </source>
</evidence>
<accession>A0ABW4FDU5</accession>
<dbReference type="PRINTS" id="PR00344">
    <property type="entry name" value="BCTRLSENSOR"/>
</dbReference>
<organism evidence="14 15">
    <name type="scientific">Pseudonocardia aurantiaca</name>
    <dbReference type="NCBI Taxonomy" id="75290"/>
    <lineage>
        <taxon>Bacteria</taxon>
        <taxon>Bacillati</taxon>
        <taxon>Actinomycetota</taxon>
        <taxon>Actinomycetes</taxon>
        <taxon>Pseudonocardiales</taxon>
        <taxon>Pseudonocardiaceae</taxon>
        <taxon>Pseudonocardia</taxon>
    </lineage>
</organism>
<comment type="catalytic activity">
    <reaction evidence="1">
        <text>ATP + protein L-histidine = ADP + protein N-phospho-L-histidine.</text>
        <dbReference type="EC" id="2.7.13.3"/>
    </reaction>
</comment>
<dbReference type="CDD" id="cd06225">
    <property type="entry name" value="HAMP"/>
    <property type="match status" value="1"/>
</dbReference>
<dbReference type="Pfam" id="PF02518">
    <property type="entry name" value="HATPase_c"/>
    <property type="match status" value="1"/>
</dbReference>
<dbReference type="Pfam" id="PF00672">
    <property type="entry name" value="HAMP"/>
    <property type="match status" value="1"/>
</dbReference>
<dbReference type="PANTHER" id="PTHR45436">
    <property type="entry name" value="SENSOR HISTIDINE KINASE YKOH"/>
    <property type="match status" value="1"/>
</dbReference>
<evidence type="ECO:0000256" key="5">
    <source>
        <dbReference type="ARBA" id="ARBA00022679"/>
    </source>
</evidence>
<keyword evidence="15" id="KW-1185">Reference proteome</keyword>
<comment type="caution">
    <text evidence="14">The sequence shown here is derived from an EMBL/GenBank/DDBJ whole genome shotgun (WGS) entry which is preliminary data.</text>
</comment>
<keyword evidence="6 11" id="KW-0812">Transmembrane</keyword>
<dbReference type="InterPro" id="IPR050428">
    <property type="entry name" value="TCS_sensor_his_kinase"/>
</dbReference>
<keyword evidence="5" id="KW-0808">Transferase</keyword>
<dbReference type="EMBL" id="JBHUCP010000003">
    <property type="protein sequence ID" value="MFD1528873.1"/>
    <property type="molecule type" value="Genomic_DNA"/>
</dbReference>
<dbReference type="Proteomes" id="UP001597145">
    <property type="component" value="Unassembled WGS sequence"/>
</dbReference>
<dbReference type="InterPro" id="IPR005467">
    <property type="entry name" value="His_kinase_dom"/>
</dbReference>
<dbReference type="EC" id="2.7.13.3" evidence="3"/>
<feature type="transmembrane region" description="Helical" evidence="11">
    <location>
        <begin position="7"/>
        <end position="33"/>
    </location>
</feature>
<dbReference type="CDD" id="cd00075">
    <property type="entry name" value="HATPase"/>
    <property type="match status" value="1"/>
</dbReference>
<evidence type="ECO:0000259" key="12">
    <source>
        <dbReference type="PROSITE" id="PS50109"/>
    </source>
</evidence>
<evidence type="ECO:0000256" key="10">
    <source>
        <dbReference type="ARBA" id="ARBA00023136"/>
    </source>
</evidence>
<feature type="domain" description="Histidine kinase" evidence="12">
    <location>
        <begin position="162"/>
        <end position="374"/>
    </location>
</feature>
<protein>
    <recommendedName>
        <fullName evidence="3">histidine kinase</fullName>
        <ecNumber evidence="3">2.7.13.3</ecNumber>
    </recommendedName>
</protein>
<dbReference type="InterPro" id="IPR003660">
    <property type="entry name" value="HAMP_dom"/>
</dbReference>
<dbReference type="Gene3D" id="1.10.287.130">
    <property type="match status" value="1"/>
</dbReference>
<comment type="subcellular location">
    <subcellularLocation>
        <location evidence="2">Cell membrane</location>
    </subcellularLocation>
</comment>
<dbReference type="CDD" id="cd00082">
    <property type="entry name" value="HisKA"/>
    <property type="match status" value="1"/>
</dbReference>
<evidence type="ECO:0000256" key="1">
    <source>
        <dbReference type="ARBA" id="ARBA00000085"/>
    </source>
</evidence>
<dbReference type="InterPro" id="IPR036097">
    <property type="entry name" value="HisK_dim/P_sf"/>
</dbReference>
<dbReference type="InterPro" id="IPR004358">
    <property type="entry name" value="Sig_transdc_His_kin-like_C"/>
</dbReference>
<dbReference type="Pfam" id="PF00512">
    <property type="entry name" value="HisKA"/>
    <property type="match status" value="1"/>
</dbReference>
<keyword evidence="10 11" id="KW-0472">Membrane</keyword>
<feature type="domain" description="HAMP" evidence="13">
    <location>
        <begin position="106"/>
        <end position="154"/>
    </location>
</feature>
<dbReference type="SUPFAM" id="SSF47384">
    <property type="entry name" value="Homodimeric domain of signal transducing histidine kinase"/>
    <property type="match status" value="1"/>
</dbReference>
<evidence type="ECO:0000256" key="2">
    <source>
        <dbReference type="ARBA" id="ARBA00004236"/>
    </source>
</evidence>
<reference evidence="15" key="1">
    <citation type="journal article" date="2019" name="Int. J. Syst. Evol. Microbiol.">
        <title>The Global Catalogue of Microorganisms (GCM) 10K type strain sequencing project: providing services to taxonomists for standard genome sequencing and annotation.</title>
        <authorList>
            <consortium name="The Broad Institute Genomics Platform"/>
            <consortium name="The Broad Institute Genome Sequencing Center for Infectious Disease"/>
            <person name="Wu L."/>
            <person name="Ma J."/>
        </authorList>
    </citation>
    <scope>NUCLEOTIDE SEQUENCE [LARGE SCALE GENOMIC DNA]</scope>
    <source>
        <strain evidence="15">JCM 12165</strain>
    </source>
</reference>
<evidence type="ECO:0000256" key="3">
    <source>
        <dbReference type="ARBA" id="ARBA00012438"/>
    </source>
</evidence>
<evidence type="ECO:0000313" key="15">
    <source>
        <dbReference type="Proteomes" id="UP001597145"/>
    </source>
</evidence>
<evidence type="ECO:0000259" key="13">
    <source>
        <dbReference type="PROSITE" id="PS50885"/>
    </source>
</evidence>
<evidence type="ECO:0000256" key="6">
    <source>
        <dbReference type="ARBA" id="ARBA00022692"/>
    </source>
</evidence>
<dbReference type="SMART" id="SM00304">
    <property type="entry name" value="HAMP"/>
    <property type="match status" value="1"/>
</dbReference>
<evidence type="ECO:0000256" key="8">
    <source>
        <dbReference type="ARBA" id="ARBA00022989"/>
    </source>
</evidence>
<dbReference type="Gene3D" id="6.10.340.10">
    <property type="match status" value="1"/>
</dbReference>
<evidence type="ECO:0000256" key="7">
    <source>
        <dbReference type="ARBA" id="ARBA00022777"/>
    </source>
</evidence>
<keyword evidence="8 11" id="KW-1133">Transmembrane helix</keyword>
<gene>
    <name evidence="14" type="ORF">ACFSCY_05405</name>
</gene>
<dbReference type="SMART" id="SM00388">
    <property type="entry name" value="HisKA"/>
    <property type="match status" value="1"/>
</dbReference>
<evidence type="ECO:0000256" key="11">
    <source>
        <dbReference type="SAM" id="Phobius"/>
    </source>
</evidence>
<dbReference type="SUPFAM" id="SSF55874">
    <property type="entry name" value="ATPase domain of HSP90 chaperone/DNA topoisomerase II/histidine kinase"/>
    <property type="match status" value="1"/>
</dbReference>
<keyword evidence="4" id="KW-0597">Phosphoprotein</keyword>
<dbReference type="SUPFAM" id="SSF158472">
    <property type="entry name" value="HAMP domain-like"/>
    <property type="match status" value="1"/>
</dbReference>
<dbReference type="InterPro" id="IPR036890">
    <property type="entry name" value="HATPase_C_sf"/>
</dbReference>
<dbReference type="PROSITE" id="PS50885">
    <property type="entry name" value="HAMP"/>
    <property type="match status" value="1"/>
</dbReference>
<dbReference type="RefSeq" id="WP_343984894.1">
    <property type="nucleotide sequence ID" value="NZ_BAAAJG010000025.1"/>
</dbReference>
<proteinExistence type="predicted"/>
<name>A0ABW4FDU5_9PSEU</name>
<dbReference type="SMART" id="SM00387">
    <property type="entry name" value="HATPase_c"/>
    <property type="match status" value="1"/>
</dbReference>
<dbReference type="PROSITE" id="PS50109">
    <property type="entry name" value="HIS_KIN"/>
    <property type="match status" value="1"/>
</dbReference>
<dbReference type="Gene3D" id="3.30.565.10">
    <property type="entry name" value="Histidine kinase-like ATPase, C-terminal domain"/>
    <property type="match status" value="1"/>
</dbReference>
<feature type="transmembrane region" description="Helical" evidence="11">
    <location>
        <begin position="77"/>
        <end position="100"/>
    </location>
</feature>
<keyword evidence="7 14" id="KW-0418">Kinase</keyword>
<keyword evidence="9" id="KW-0902">Two-component regulatory system</keyword>
<dbReference type="InterPro" id="IPR003594">
    <property type="entry name" value="HATPase_dom"/>
</dbReference>
<dbReference type="PANTHER" id="PTHR45436:SF5">
    <property type="entry name" value="SENSOR HISTIDINE KINASE TRCS"/>
    <property type="match status" value="1"/>
</dbReference>